<dbReference type="Gene3D" id="1.10.8.60">
    <property type="match status" value="1"/>
</dbReference>
<dbReference type="SUPFAM" id="SSF52540">
    <property type="entry name" value="P-loop containing nucleoside triphosphate hydrolases"/>
    <property type="match status" value="1"/>
</dbReference>
<organism evidence="1 2">
    <name type="scientific">Bombella pluederhausensis</name>
    <dbReference type="NCBI Taxonomy" id="2967336"/>
    <lineage>
        <taxon>Bacteria</taxon>
        <taxon>Pseudomonadati</taxon>
        <taxon>Pseudomonadota</taxon>
        <taxon>Alphaproteobacteria</taxon>
        <taxon>Acetobacterales</taxon>
        <taxon>Acetobacteraceae</taxon>
        <taxon>Bombella</taxon>
    </lineage>
</organism>
<name>A0ABT3WKX9_9PROT</name>
<proteinExistence type="predicted"/>
<gene>
    <name evidence="1" type="ORF">NQF86_02185</name>
</gene>
<dbReference type="Gene3D" id="3.40.50.300">
    <property type="entry name" value="P-loop containing nucleotide triphosphate hydrolases"/>
    <property type="match status" value="1"/>
</dbReference>
<dbReference type="EMBL" id="JANIDY010000001">
    <property type="protein sequence ID" value="MCX5617486.1"/>
    <property type="molecule type" value="Genomic_DNA"/>
</dbReference>
<accession>A0ABT3WKX9</accession>
<dbReference type="PANTHER" id="PTHR30050">
    <property type="entry name" value="CHROMOSOMAL REPLICATION INITIATOR PROTEIN DNAA"/>
    <property type="match status" value="1"/>
</dbReference>
<dbReference type="InterPro" id="IPR027417">
    <property type="entry name" value="P-loop_NTPase"/>
</dbReference>
<reference evidence="1" key="1">
    <citation type="submission" date="2022-07" db="EMBL/GenBank/DDBJ databases">
        <title>Bombella genomes.</title>
        <authorList>
            <person name="Harer L."/>
            <person name="Styblova S."/>
            <person name="Ehrmann M."/>
        </authorList>
    </citation>
    <scope>NUCLEOTIDE SEQUENCE</scope>
    <source>
        <strain evidence="1">TMW 2.2543</strain>
    </source>
</reference>
<dbReference type="Proteomes" id="UP001165576">
    <property type="component" value="Unassembled WGS sequence"/>
</dbReference>
<dbReference type="RefSeq" id="WP_266115967.1">
    <property type="nucleotide sequence ID" value="NZ_JANIDY010000001.1"/>
</dbReference>
<protein>
    <submittedName>
        <fullName evidence="1">DnaA/Hda family protein</fullName>
    </submittedName>
</protein>
<comment type="caution">
    <text evidence="1">The sequence shown here is derived from an EMBL/GenBank/DDBJ whole genome shotgun (WGS) entry which is preliminary data.</text>
</comment>
<sequence length="239" mass="26411">MGESAMTGIQAQLALDLQQDRPFSAERFIAGSSNAAVRAWLARPRWPESRLWVWGPSGTGKSHLLHVWARQNRAVHFEAAALACDSDGALLVEGQMLKPGTTPFVIDHLEGLTSEVALLHLLNRAHAVGRRVLMAARHPPARKDFHLPDLASRLRATVTAGLEEPEDELRATLLLSLLAERQLVVPQSVTDWLWRRLPRTGDALVQAVQRLDEAAMERGSAISRSLATDVLCDLFDEEE</sequence>
<keyword evidence="2" id="KW-1185">Reference proteome</keyword>
<evidence type="ECO:0000313" key="1">
    <source>
        <dbReference type="EMBL" id="MCX5617486.1"/>
    </source>
</evidence>
<dbReference type="PANTHER" id="PTHR30050:SF5">
    <property type="entry name" value="DNAA REGULATORY INACTIVATOR HDA"/>
    <property type="match status" value="1"/>
</dbReference>
<evidence type="ECO:0000313" key="2">
    <source>
        <dbReference type="Proteomes" id="UP001165576"/>
    </source>
</evidence>